<dbReference type="InterPro" id="IPR033706">
    <property type="entry name" value="Met_synthase_B12-bd"/>
</dbReference>
<evidence type="ECO:0000259" key="28">
    <source>
        <dbReference type="PROSITE" id="PS50972"/>
    </source>
</evidence>
<reference evidence="32 33" key="1">
    <citation type="submission" date="2024-04" db="EMBL/GenBank/DDBJ databases">
        <authorList>
            <person name="Waldvogel A.-M."/>
            <person name="Schoenle A."/>
        </authorList>
    </citation>
    <scope>NUCLEOTIDE SEQUENCE [LARGE SCALE GENOMIC DNA]</scope>
</reference>
<dbReference type="Pfam" id="PF02607">
    <property type="entry name" value="B12-binding_2"/>
    <property type="match status" value="1"/>
</dbReference>
<evidence type="ECO:0000256" key="12">
    <source>
        <dbReference type="ARBA" id="ARBA00022737"/>
    </source>
</evidence>
<dbReference type="Pfam" id="PF02310">
    <property type="entry name" value="B12-binding"/>
    <property type="match status" value="1"/>
</dbReference>
<comment type="similarity">
    <text evidence="4">Belongs to the vitamin-B12 dependent methionine synthase family.</text>
</comment>
<evidence type="ECO:0000256" key="1">
    <source>
        <dbReference type="ARBA" id="ARBA00001947"/>
    </source>
</evidence>
<feature type="domain" description="B12-binding" evidence="30">
    <location>
        <begin position="774"/>
        <end position="909"/>
    </location>
</feature>
<evidence type="ECO:0000256" key="16">
    <source>
        <dbReference type="ARBA" id="ARBA00030163"/>
    </source>
</evidence>
<evidence type="ECO:0000256" key="25">
    <source>
        <dbReference type="PROSITE-ProRule" id="PRU00346"/>
    </source>
</evidence>
<dbReference type="SUPFAM" id="SSF52242">
    <property type="entry name" value="Cobalamin (vitamin B12)-binding domain"/>
    <property type="match status" value="1"/>
</dbReference>
<protein>
    <recommendedName>
        <fullName evidence="5">methionine synthase</fullName>
        <ecNumber evidence="5">2.1.1.13</ecNumber>
    </recommendedName>
    <alternativeName>
        <fullName evidence="17">5-methyltetrahydrofolate--homocysteine methyltransferase</fullName>
    </alternativeName>
    <alternativeName>
        <fullName evidence="21">Cobalamin-dependent methionine synthase</fullName>
    </alternativeName>
    <alternativeName>
        <fullName evidence="16">Vitamin-B12 dependent methionine synthase</fullName>
    </alternativeName>
</protein>
<dbReference type="InterPro" id="IPR011005">
    <property type="entry name" value="Dihydropteroate_synth-like_sf"/>
</dbReference>
<keyword evidence="12" id="KW-0677">Repeat</keyword>
<evidence type="ECO:0000256" key="26">
    <source>
        <dbReference type="SAM" id="MobiDB-lite"/>
    </source>
</evidence>
<dbReference type="GO" id="GO:0046653">
    <property type="term" value="P:tetrahydrofolate metabolic process"/>
    <property type="evidence" value="ECO:0007669"/>
    <property type="project" value="TreeGrafter"/>
</dbReference>
<evidence type="ECO:0000259" key="30">
    <source>
        <dbReference type="PROSITE" id="PS51332"/>
    </source>
</evidence>
<dbReference type="InterPro" id="IPR037010">
    <property type="entry name" value="VitB12-dep_Met_synth_activ_sf"/>
</dbReference>
<feature type="binding site" evidence="23">
    <location>
        <position position="836"/>
    </location>
    <ligand>
        <name>methylcob(III)alamin</name>
        <dbReference type="ChEBI" id="CHEBI:28115"/>
    </ligand>
</feature>
<dbReference type="GO" id="GO:0031419">
    <property type="term" value="F:cobalamin binding"/>
    <property type="evidence" value="ECO:0007669"/>
    <property type="project" value="UniProtKB-KW"/>
</dbReference>
<organism evidence="32 33">
    <name type="scientific">Knipowitschia caucasica</name>
    <name type="common">Caucasian dwarf goby</name>
    <name type="synonym">Pomatoschistus caucasicus</name>
    <dbReference type="NCBI Taxonomy" id="637954"/>
    <lineage>
        <taxon>Eukaryota</taxon>
        <taxon>Metazoa</taxon>
        <taxon>Chordata</taxon>
        <taxon>Craniata</taxon>
        <taxon>Vertebrata</taxon>
        <taxon>Euteleostomi</taxon>
        <taxon>Actinopterygii</taxon>
        <taxon>Neopterygii</taxon>
        <taxon>Teleostei</taxon>
        <taxon>Neoteleostei</taxon>
        <taxon>Acanthomorphata</taxon>
        <taxon>Gobiaria</taxon>
        <taxon>Gobiiformes</taxon>
        <taxon>Gobioidei</taxon>
        <taxon>Gobiidae</taxon>
        <taxon>Gobiinae</taxon>
        <taxon>Knipowitschia</taxon>
    </lineage>
</organism>
<dbReference type="InterPro" id="IPR011822">
    <property type="entry name" value="MetH"/>
</dbReference>
<evidence type="ECO:0000256" key="21">
    <source>
        <dbReference type="ARBA" id="ARBA00081683"/>
    </source>
</evidence>
<evidence type="ECO:0000256" key="18">
    <source>
        <dbReference type="ARBA" id="ARBA00052545"/>
    </source>
</evidence>
<dbReference type="Gene3D" id="3.40.50.280">
    <property type="entry name" value="Cobalamin-binding domain"/>
    <property type="match status" value="1"/>
</dbReference>
<comment type="pathway">
    <text evidence="3">Amino-acid biosynthesis; L-methionine biosynthesis via de novo pathway; L-methionine from L-homocysteine (MetH route): step 1/1.</text>
</comment>
<dbReference type="PROSITE" id="PS50974">
    <property type="entry name" value="ADOMET_ACTIVATION"/>
    <property type="match status" value="1"/>
</dbReference>
<dbReference type="SUPFAM" id="SSF51717">
    <property type="entry name" value="Dihydropteroate synthetase-like"/>
    <property type="match status" value="1"/>
</dbReference>
<dbReference type="SUPFAM" id="SSF82282">
    <property type="entry name" value="Homocysteine S-methyltransferase"/>
    <property type="match status" value="1"/>
</dbReference>
<dbReference type="FunFam" id="1.10.1240.10:FF:000001">
    <property type="entry name" value="Methionine synthase"/>
    <property type="match status" value="1"/>
</dbReference>
<evidence type="ECO:0000256" key="7">
    <source>
        <dbReference type="ARBA" id="ARBA00022605"/>
    </source>
</evidence>
<keyword evidence="6 25" id="KW-0489">Methyltransferase</keyword>
<evidence type="ECO:0000256" key="3">
    <source>
        <dbReference type="ARBA" id="ARBA00005178"/>
    </source>
</evidence>
<comment type="subunit">
    <text evidence="20">Monomer. Dimer. Forms a multiprotein complex with MMACHC, MMADHC and MTRR.</text>
</comment>
<evidence type="ECO:0000256" key="20">
    <source>
        <dbReference type="ARBA" id="ARBA00064177"/>
    </source>
</evidence>
<dbReference type="FunFam" id="3.40.50.280:FF:000001">
    <property type="entry name" value="Methionine synthase"/>
    <property type="match status" value="1"/>
</dbReference>
<dbReference type="Gene3D" id="3.20.20.330">
    <property type="entry name" value="Homocysteine-binding-like domain"/>
    <property type="match status" value="1"/>
</dbReference>
<dbReference type="CDD" id="cd00740">
    <property type="entry name" value="MeTr"/>
    <property type="match status" value="1"/>
</dbReference>
<comment type="catalytic activity">
    <reaction evidence="18">
        <text>(6S)-5-methyl-5,6,7,8-tetrahydrofolate + L-homocysteine = (6S)-5,6,7,8-tetrahydrofolate + L-methionine</text>
        <dbReference type="Rhea" id="RHEA:11172"/>
        <dbReference type="ChEBI" id="CHEBI:18608"/>
        <dbReference type="ChEBI" id="CHEBI:57453"/>
        <dbReference type="ChEBI" id="CHEBI:57844"/>
        <dbReference type="ChEBI" id="CHEBI:58199"/>
        <dbReference type="EC" id="2.1.1.13"/>
    </reaction>
    <physiologicalReaction direction="left-to-right" evidence="18">
        <dbReference type="Rhea" id="RHEA:11173"/>
    </physiologicalReaction>
</comment>
<evidence type="ECO:0000259" key="31">
    <source>
        <dbReference type="PROSITE" id="PS51337"/>
    </source>
</evidence>
<dbReference type="InterPro" id="IPR036589">
    <property type="entry name" value="HCY_dom_sf"/>
</dbReference>
<feature type="binding site" evidence="23">
    <location>
        <begin position="1228"/>
        <end position="1229"/>
    </location>
    <ligand>
        <name>S-adenosyl-L-methionine</name>
        <dbReference type="ChEBI" id="CHEBI:59789"/>
    </ligand>
</feature>
<feature type="domain" description="AdoMet activation" evidence="29">
    <location>
        <begin position="925"/>
        <end position="1266"/>
    </location>
</feature>
<dbReference type="PROSITE" id="PS50972">
    <property type="entry name" value="PTERIN_BINDING"/>
    <property type="match status" value="1"/>
</dbReference>
<comment type="function">
    <text evidence="19">Catalyzes the transfer of a methyl group from methylcob(III)alamin (MeCbl) to homocysteine, yielding enzyme-bound cob(I)alamin and methionine in the cytosol. MeCbl is an active form of cobalamin (vitamin B12) used as a cofactor for methionine biosynthesis. Cob(I)alamin form is regenerated to MeCbl by a transfer of a methyl group from 5-methyltetrahydrofolate. The processing of cobalamin in the cytosol occurs in a multiprotein complex composed of at least MMACHC, MMADHC, MTRR (methionine synthase reductase) and MTR which may contribute to shuttle safely and efficiently cobalamin towards MTR in order to produce methionine.</text>
</comment>
<dbReference type="PROSITE" id="PS51332">
    <property type="entry name" value="B12_BINDING"/>
    <property type="match status" value="1"/>
</dbReference>
<dbReference type="InterPro" id="IPR036594">
    <property type="entry name" value="Meth_synthase_dom"/>
</dbReference>
<evidence type="ECO:0000256" key="6">
    <source>
        <dbReference type="ARBA" id="ARBA00022603"/>
    </source>
</evidence>
<evidence type="ECO:0000256" key="10">
    <source>
        <dbReference type="ARBA" id="ARBA00022691"/>
    </source>
</evidence>
<dbReference type="Gene3D" id="1.10.288.10">
    <property type="entry name" value="Cobalamin-dependent Methionine Synthase, domain 2"/>
    <property type="match status" value="1"/>
</dbReference>
<dbReference type="InterPro" id="IPR036724">
    <property type="entry name" value="Cobalamin-bd_sf"/>
</dbReference>
<dbReference type="InterPro" id="IPR050554">
    <property type="entry name" value="Met_Synthase/Corrinoid"/>
</dbReference>
<dbReference type="PANTHER" id="PTHR45833">
    <property type="entry name" value="METHIONINE SYNTHASE"/>
    <property type="match status" value="1"/>
</dbReference>
<keyword evidence="8 22" id="KW-0846">Cobalamin</keyword>
<feature type="binding site" evidence="23">
    <location>
        <position position="976"/>
    </location>
    <ligand>
        <name>S-adenosyl-L-methionine</name>
        <dbReference type="ChEBI" id="CHEBI:59789"/>
    </ligand>
</feature>
<keyword evidence="9 25" id="KW-0808">Transferase</keyword>
<accession>A0AAV2LCV1</accession>
<evidence type="ECO:0000256" key="24">
    <source>
        <dbReference type="PROSITE-ProRule" id="PRU00333"/>
    </source>
</evidence>
<feature type="domain" description="Pterin-binding" evidence="28">
    <location>
        <begin position="374"/>
        <end position="635"/>
    </location>
</feature>
<dbReference type="PIRSF" id="PIRSF000381">
    <property type="entry name" value="MetH"/>
    <property type="match status" value="1"/>
</dbReference>
<feature type="binding site" evidence="22 24">
    <location>
        <position position="326"/>
    </location>
    <ligand>
        <name>Zn(2+)</name>
        <dbReference type="ChEBI" id="CHEBI:29105"/>
    </ligand>
</feature>
<feature type="binding site" evidence="23">
    <location>
        <position position="711"/>
    </location>
    <ligand>
        <name>methylcob(III)alamin</name>
        <dbReference type="ChEBI" id="CHEBI:28115"/>
    </ligand>
</feature>
<dbReference type="PROSITE" id="PS51337">
    <property type="entry name" value="B12_BINDING_NTER"/>
    <property type="match status" value="1"/>
</dbReference>
<evidence type="ECO:0000256" key="17">
    <source>
        <dbReference type="ARBA" id="ARBA00031040"/>
    </source>
</evidence>
<feature type="binding site" evidence="23">
    <location>
        <position position="1173"/>
    </location>
    <ligand>
        <name>S-adenosyl-L-methionine</name>
        <dbReference type="ChEBI" id="CHEBI:59789"/>
    </ligand>
</feature>
<evidence type="ECO:0000259" key="27">
    <source>
        <dbReference type="PROSITE" id="PS50970"/>
    </source>
</evidence>
<evidence type="ECO:0000256" key="8">
    <source>
        <dbReference type="ARBA" id="ARBA00022628"/>
    </source>
</evidence>
<evidence type="ECO:0000256" key="4">
    <source>
        <dbReference type="ARBA" id="ARBA00010398"/>
    </source>
</evidence>
<dbReference type="CDD" id="cd02069">
    <property type="entry name" value="methionine_synthase_B12_BD"/>
    <property type="match status" value="1"/>
</dbReference>
<feature type="binding site" evidence="23">
    <location>
        <begin position="784"/>
        <end position="788"/>
    </location>
    <ligand>
        <name>methylcob(III)alamin</name>
        <dbReference type="ChEBI" id="CHEBI:28115"/>
    </ligand>
</feature>
<feature type="binding site" evidence="22 24">
    <location>
        <position position="263"/>
    </location>
    <ligand>
        <name>Zn(2+)</name>
        <dbReference type="ChEBI" id="CHEBI:29105"/>
    </ligand>
</feature>
<proteinExistence type="inferred from homology"/>
<dbReference type="GO" id="GO:0008705">
    <property type="term" value="F:methionine synthase activity"/>
    <property type="evidence" value="ECO:0007669"/>
    <property type="project" value="UniProtKB-EC"/>
</dbReference>
<evidence type="ECO:0000313" key="33">
    <source>
        <dbReference type="Proteomes" id="UP001497482"/>
    </source>
</evidence>
<keyword evidence="15" id="KW-0170">Cobalt</keyword>
<evidence type="ECO:0000313" key="32">
    <source>
        <dbReference type="EMBL" id="CAL1600193.1"/>
    </source>
</evidence>
<dbReference type="Gene3D" id="3.10.196.10">
    <property type="entry name" value="Vitamin B12-dependent methionine synthase, activation domain"/>
    <property type="match status" value="1"/>
</dbReference>
<dbReference type="SMART" id="SM01018">
    <property type="entry name" value="B12-binding_2"/>
    <property type="match status" value="1"/>
</dbReference>
<evidence type="ECO:0000256" key="13">
    <source>
        <dbReference type="ARBA" id="ARBA00022833"/>
    </source>
</evidence>
<feature type="binding site" description="axial binding residue" evidence="22">
    <location>
        <position position="787"/>
    </location>
    <ligand>
        <name>methylcob(III)alamin</name>
        <dbReference type="ChEBI" id="CHEBI:28115"/>
    </ligand>
    <ligandPart>
        <name>Co</name>
        <dbReference type="ChEBI" id="CHEBI:27638"/>
    </ligandPart>
</feature>
<evidence type="ECO:0000256" key="15">
    <source>
        <dbReference type="ARBA" id="ARBA00023285"/>
    </source>
</evidence>
<dbReference type="PANTHER" id="PTHR45833:SF1">
    <property type="entry name" value="METHIONINE SYNTHASE"/>
    <property type="match status" value="1"/>
</dbReference>
<feature type="binding site" evidence="23">
    <location>
        <position position="832"/>
    </location>
    <ligand>
        <name>methylcob(III)alamin</name>
        <dbReference type="ChEBI" id="CHEBI:28115"/>
    </ligand>
</feature>
<name>A0AAV2LCV1_KNICA</name>
<evidence type="ECO:0000256" key="23">
    <source>
        <dbReference type="PIRSR" id="PIRSR000381-2"/>
    </source>
</evidence>
<feature type="binding site" evidence="22 24">
    <location>
        <position position="327"/>
    </location>
    <ligand>
        <name>Zn(2+)</name>
        <dbReference type="ChEBI" id="CHEBI:29105"/>
    </ligand>
</feature>
<keyword evidence="10 23" id="KW-0949">S-adenosyl-L-methionine</keyword>
<evidence type="ECO:0000259" key="29">
    <source>
        <dbReference type="PROSITE" id="PS50974"/>
    </source>
</evidence>
<evidence type="ECO:0000256" key="11">
    <source>
        <dbReference type="ARBA" id="ARBA00022723"/>
    </source>
</evidence>
<dbReference type="NCBIfam" id="TIGR02082">
    <property type="entry name" value="metH"/>
    <property type="match status" value="1"/>
</dbReference>
<feature type="domain" description="B12-binding N-terminal" evidence="31">
    <location>
        <begin position="665"/>
        <end position="761"/>
    </location>
</feature>
<dbReference type="NCBIfam" id="NF007024">
    <property type="entry name" value="PRK09490.1"/>
    <property type="match status" value="1"/>
</dbReference>
<dbReference type="FunFam" id="3.20.20.20:FF:000002">
    <property type="entry name" value="Methionine synthase"/>
    <property type="match status" value="1"/>
</dbReference>
<dbReference type="Pfam" id="PF02574">
    <property type="entry name" value="S-methyl_trans"/>
    <property type="match status" value="1"/>
</dbReference>
<sequence>MAPTNVLQELSANAAMSPCPLEHELRAALQRRILVLDGAMGTMIQQHRLEEEHFRGDEFRDHSVSLKGNNDLLSITQPQIIYQIHKEYLEAGADIIETNTFSSTSVAQADYRLEHLAYRLNKASAELARKAADDVFRLRGSKRYVAGALGPTNKTLSVSPSVEKPDFRNITFDELVEAYSEQVRGLLDGGVDILLVETIFDTANAKAALFAIDLLFEETYERKPIFISGTIVDRSGRTLSGQTTEAFVVSVAHSRPLCLGLNCALGATEMRPFIEAIGKSTSAFVLCYPNAGLPNTFGDYDETPEVTASSLKEFAMDGLVNIVGGCCGTTPAHIRAISEAVRHIVPRDPPPLLFQEYLQLTGLEPFRIGPHTNFVNIGERCNVAGSRKFAKLIMAGNYEEALSIAKAQVEMGAQVLDINMDEGMLEGPGAMARFCNFIASEPDIARVPLCIDSSNFAVIEAGLKCCQGKCIVNSISLKEGEQDFLQRAATVKRYGAAVVVMAFDEQGQATDTERKVEICSRAYWLLVNRVGYDPNDIIFDPNILTIGTGMEEHNHYAINFIRAAQLIKETLPRARVSGGLSNLSFSFRGMEVIREAMHGAFLYHAIKHGLDMGIVNAGNLPVYDNIDKQLLELCENLIWNKDPEATEKLLTYAQNNVKGAKKTVQSEEWREGTVEERLEYALIKGVEKYVVEDVEECRSLESYTRPLHVIEGPLMNGMKVVGDLFGAGKMFLPQVIKSARVMKKAVGYLIPFMEEERQEMMKASGVTTESDPYQGTIVLATVKGDVHDIGKNIVGVVLGCNNFRVVDLGVMVPCDQILRQAVAHRADIIGLSGLITPSLDEMIHVAKEMQRLGMSTPLLIGGATTSKTHTAVKIAPRYSCPVVHVLDASRAVLVCSQLKDESQRDEYFEELKEEYEDVRQDHYDSLKDRRYLSLIKAREKGLHIDWQSTPEPVQPQFLGTRVFDDYDLKSLLEYIDWKPFFDVWQLRGKYPNRGFPKIFNDKTVGSEARHLFNDAQKMLQQMIDSSTLKGRGLVGFWRAQSRGDDICLYREDVCGDTEPTAVFYGLRQQAEKDSSSPEPYFCLSDFVAPVDSGVKDYLGLFAVAVFGAEELSQQFLDKGDDYNSIMVKALADRLAEAFAEQLHARVRKELWGYSTEEALQTSDLLKVQYQGIRPAAGYPSQPDHTEKRTMWSLASIQQNTGISLTESLAMTPAAAVSGLYLSHPQATYFSVGKITKEQVDDYAQRKSMEVYHILRHSGHFQRPNDNFRHGMLRLTRAGTCAACSSALRVRASSNQRRVSLLIFWVQPQPQERALLCAALRHGHLYAELSLSSMEGGEAEDEIQFLRTVSLRPCVPLHCCGVSVCVCVRAFSGLGMYRITGHSLWSVIRSALKALTTDKRQGGGREAAEGWALESGGDAVIIRPQRRFVLDGWGAVRGAQTDSHQGGGGGGGGGGSVLQSDAAGTCDHPGTRVQATQSCSLHV</sequence>
<dbReference type="FunFam" id="3.20.20.330:FF:000001">
    <property type="entry name" value="Methionine synthase"/>
    <property type="match status" value="1"/>
</dbReference>
<evidence type="ECO:0000256" key="22">
    <source>
        <dbReference type="PIRSR" id="PIRSR000381-1"/>
    </source>
</evidence>
<evidence type="ECO:0000256" key="2">
    <source>
        <dbReference type="ARBA" id="ARBA00001956"/>
    </source>
</evidence>
<keyword evidence="14" id="KW-0486">Methionine biosynthesis</keyword>
<dbReference type="Gene3D" id="1.10.1240.10">
    <property type="entry name" value="Methionine synthase domain"/>
    <property type="match status" value="1"/>
</dbReference>
<evidence type="ECO:0000256" key="5">
    <source>
        <dbReference type="ARBA" id="ARBA00012032"/>
    </source>
</evidence>
<dbReference type="SUPFAM" id="SSF56507">
    <property type="entry name" value="Methionine synthase activation domain-like"/>
    <property type="match status" value="1"/>
</dbReference>
<comment type="cofactor">
    <cofactor evidence="1 24">
        <name>Zn(2+)</name>
        <dbReference type="ChEBI" id="CHEBI:29105"/>
    </cofactor>
</comment>
<dbReference type="InterPro" id="IPR003759">
    <property type="entry name" value="Cbl-bd_cap"/>
</dbReference>
<gene>
    <name evidence="32" type="ORF">KC01_LOCUS28315</name>
</gene>
<dbReference type="Pfam" id="PF00809">
    <property type="entry name" value="Pterin_bind"/>
    <property type="match status" value="1"/>
</dbReference>
<feature type="domain" description="Hcy-binding" evidence="27">
    <location>
        <begin position="22"/>
        <end position="341"/>
    </location>
</feature>
<dbReference type="GO" id="GO:0005829">
    <property type="term" value="C:cytosol"/>
    <property type="evidence" value="ECO:0007669"/>
    <property type="project" value="TreeGrafter"/>
</dbReference>
<dbReference type="InterPro" id="IPR004223">
    <property type="entry name" value="VitB12-dep_Met_synth_activ_dom"/>
</dbReference>
<dbReference type="EC" id="2.1.1.13" evidence="5"/>
<dbReference type="SUPFAM" id="SSF47644">
    <property type="entry name" value="Methionine synthase domain"/>
    <property type="match status" value="1"/>
</dbReference>
<dbReference type="InterPro" id="IPR000489">
    <property type="entry name" value="Pterin-binding_dom"/>
</dbReference>
<keyword evidence="33" id="KW-1185">Reference proteome</keyword>
<keyword evidence="7" id="KW-0028">Amino-acid biosynthesis</keyword>
<dbReference type="GO" id="GO:0008270">
    <property type="term" value="F:zinc ion binding"/>
    <property type="evidence" value="ECO:0007669"/>
    <property type="project" value="InterPro"/>
</dbReference>
<feature type="binding site" evidence="23">
    <location>
        <position position="888"/>
    </location>
    <ligand>
        <name>methylcob(III)alamin</name>
        <dbReference type="ChEBI" id="CHEBI:28115"/>
    </ligand>
</feature>
<dbReference type="PROSITE" id="PS50970">
    <property type="entry name" value="HCY"/>
    <property type="match status" value="1"/>
</dbReference>
<evidence type="ECO:0000256" key="19">
    <source>
        <dbReference type="ARBA" id="ARBA00059908"/>
    </source>
</evidence>
<keyword evidence="11 22" id="KW-0479">Metal-binding</keyword>
<comment type="cofactor">
    <cofactor evidence="2 22">
        <name>methylcob(III)alamin</name>
        <dbReference type="ChEBI" id="CHEBI:28115"/>
    </cofactor>
</comment>
<dbReference type="EMBL" id="OZ035845">
    <property type="protein sequence ID" value="CAL1600193.1"/>
    <property type="molecule type" value="Genomic_DNA"/>
</dbReference>
<dbReference type="Proteomes" id="UP001497482">
    <property type="component" value="Chromosome 23"/>
</dbReference>
<dbReference type="GO" id="GO:0032259">
    <property type="term" value="P:methylation"/>
    <property type="evidence" value="ECO:0007669"/>
    <property type="project" value="UniProtKB-KW"/>
</dbReference>
<dbReference type="GO" id="GO:0050667">
    <property type="term" value="P:homocysteine metabolic process"/>
    <property type="evidence" value="ECO:0007669"/>
    <property type="project" value="TreeGrafter"/>
</dbReference>
<feature type="region of interest" description="Disordered" evidence="26">
    <location>
        <begin position="1438"/>
        <end position="1470"/>
    </location>
</feature>
<evidence type="ECO:0000256" key="9">
    <source>
        <dbReference type="ARBA" id="ARBA00022679"/>
    </source>
</evidence>
<dbReference type="Gene3D" id="3.20.20.20">
    <property type="entry name" value="Dihydropteroate synthase-like"/>
    <property type="match status" value="1"/>
</dbReference>
<keyword evidence="13 22" id="KW-0862">Zinc</keyword>
<evidence type="ECO:0000256" key="14">
    <source>
        <dbReference type="ARBA" id="ARBA00023167"/>
    </source>
</evidence>
<dbReference type="InterPro" id="IPR006158">
    <property type="entry name" value="Cobalamin-bd"/>
</dbReference>
<feature type="compositionally biased region" description="Gly residues" evidence="26">
    <location>
        <begin position="1444"/>
        <end position="1455"/>
    </location>
</feature>
<dbReference type="Pfam" id="PF02965">
    <property type="entry name" value="Met_synt_B12"/>
    <property type="match status" value="1"/>
</dbReference>
<dbReference type="InterPro" id="IPR003726">
    <property type="entry name" value="HCY_dom"/>
</dbReference>